<organism evidence="1 2">
    <name type="scientific">Microbacterium testaceum</name>
    <name type="common">Aureobacterium testaceum</name>
    <name type="synonym">Brevibacterium testaceum</name>
    <dbReference type="NCBI Taxonomy" id="2033"/>
    <lineage>
        <taxon>Bacteria</taxon>
        <taxon>Bacillati</taxon>
        <taxon>Actinomycetota</taxon>
        <taxon>Actinomycetes</taxon>
        <taxon>Micrococcales</taxon>
        <taxon>Microbacteriaceae</taxon>
        <taxon>Microbacterium</taxon>
    </lineage>
</organism>
<evidence type="ECO:0000313" key="2">
    <source>
        <dbReference type="Proteomes" id="UP000244649"/>
    </source>
</evidence>
<dbReference type="GO" id="GO:0005737">
    <property type="term" value="C:cytoplasm"/>
    <property type="evidence" value="ECO:0007669"/>
    <property type="project" value="TreeGrafter"/>
</dbReference>
<accession>A0A2T7WJA3</accession>
<dbReference type="Proteomes" id="UP000244649">
    <property type="component" value="Unassembled WGS sequence"/>
</dbReference>
<dbReference type="InterPro" id="IPR013078">
    <property type="entry name" value="His_Pase_superF_clade-1"/>
</dbReference>
<dbReference type="SUPFAM" id="SSF53254">
    <property type="entry name" value="Phosphoglycerate mutase-like"/>
    <property type="match status" value="1"/>
</dbReference>
<evidence type="ECO:0000313" key="1">
    <source>
        <dbReference type="EMBL" id="PVE73637.1"/>
    </source>
</evidence>
<dbReference type="InterPro" id="IPR029033">
    <property type="entry name" value="His_PPase_superfam"/>
</dbReference>
<dbReference type="Pfam" id="PF00300">
    <property type="entry name" value="His_Phos_1"/>
    <property type="match status" value="1"/>
</dbReference>
<gene>
    <name evidence="1" type="ORF">DC432_08145</name>
</gene>
<dbReference type="SMART" id="SM00855">
    <property type="entry name" value="PGAM"/>
    <property type="match status" value="1"/>
</dbReference>
<dbReference type="InterPro" id="IPR050275">
    <property type="entry name" value="PGM_Phosphatase"/>
</dbReference>
<dbReference type="PANTHER" id="PTHR48100">
    <property type="entry name" value="BROAD-SPECIFICITY PHOSPHATASE YOR283W-RELATED"/>
    <property type="match status" value="1"/>
</dbReference>
<dbReference type="EMBL" id="QDFT01000016">
    <property type="protein sequence ID" value="PVE73637.1"/>
    <property type="molecule type" value="Genomic_DNA"/>
</dbReference>
<proteinExistence type="predicted"/>
<comment type="caution">
    <text evidence="1">The sequence shown here is derived from an EMBL/GenBank/DDBJ whole genome shotgun (WGS) entry which is preliminary data.</text>
</comment>
<dbReference type="PANTHER" id="PTHR48100:SF51">
    <property type="entry name" value="PHOSPHOGLYCERATE MUTASE"/>
    <property type="match status" value="1"/>
</dbReference>
<dbReference type="AlphaFoldDB" id="A0A2T7WJA3"/>
<dbReference type="CDD" id="cd07067">
    <property type="entry name" value="HP_PGM_like"/>
    <property type="match status" value="1"/>
</dbReference>
<name>A0A2T7WJA3_MICTE</name>
<protein>
    <submittedName>
        <fullName evidence="1">Histidine phosphatase family protein</fullName>
    </submittedName>
</protein>
<dbReference type="RefSeq" id="WP_116537432.1">
    <property type="nucleotide sequence ID" value="NZ_JAQDQE010000005.1"/>
</dbReference>
<reference evidence="1 2" key="1">
    <citation type="submission" date="2018-04" db="EMBL/GenBank/DDBJ databases">
        <authorList>
            <person name="Go L.Y."/>
            <person name="Mitchell J.A."/>
        </authorList>
    </citation>
    <scope>NUCLEOTIDE SEQUENCE [LARGE SCALE GENOMIC DNA]</scope>
    <source>
        <strain evidence="1 2">TPD7010</strain>
    </source>
</reference>
<dbReference type="Gene3D" id="3.40.50.1240">
    <property type="entry name" value="Phosphoglycerate mutase-like"/>
    <property type="match status" value="1"/>
</dbReference>
<dbReference type="GO" id="GO:0016791">
    <property type="term" value="F:phosphatase activity"/>
    <property type="evidence" value="ECO:0007669"/>
    <property type="project" value="TreeGrafter"/>
</dbReference>
<sequence length="214" mass="23860">MPADRLHLVRHGEVHNPRRVLYGRLPGFGLSVDGRRMARQAAEHVQALERPVSALVVSPLQRTRESAEPFVELFGIEPFIDDRVIEPSNVFEGRRMKQALANPLNWRHLVQPDVPSWGEPYAHIVARMTAAMQDAWDRVPAGDVVVVSHQLPIWVTHLALSHQPTRHDPRKRRCALSSVTSFERRDGADGSARWVEVAYAEPASTAGAVDVGAV</sequence>